<keyword evidence="3" id="KW-1185">Reference proteome</keyword>
<evidence type="ECO:0000256" key="1">
    <source>
        <dbReference type="SAM" id="Phobius"/>
    </source>
</evidence>
<name>A0A7Z0EKP6_9ACTN</name>
<evidence type="ECO:0000313" key="3">
    <source>
        <dbReference type="Proteomes" id="UP000572051"/>
    </source>
</evidence>
<keyword evidence="1" id="KW-0812">Transmembrane</keyword>
<dbReference type="RefSeq" id="WP_179822252.1">
    <property type="nucleotide sequence ID" value="NZ_JACCFS010000001.1"/>
</dbReference>
<comment type="caution">
    <text evidence="2">The sequence shown here is derived from an EMBL/GenBank/DDBJ whole genome shotgun (WGS) entry which is preliminary data.</text>
</comment>
<dbReference type="AlphaFoldDB" id="A0A7Z0EKP6"/>
<feature type="transmembrane region" description="Helical" evidence="1">
    <location>
        <begin position="64"/>
        <end position="82"/>
    </location>
</feature>
<organism evidence="2 3">
    <name type="scientific">Nocardiopsis aegyptia</name>
    <dbReference type="NCBI Taxonomy" id="220378"/>
    <lineage>
        <taxon>Bacteria</taxon>
        <taxon>Bacillati</taxon>
        <taxon>Actinomycetota</taxon>
        <taxon>Actinomycetes</taxon>
        <taxon>Streptosporangiales</taxon>
        <taxon>Nocardiopsidaceae</taxon>
        <taxon>Nocardiopsis</taxon>
    </lineage>
</organism>
<accession>A0A7Z0EKP6</accession>
<sequence>MARDRNRRSARGNRIGLALVGGVLLAGGLAALALGRGLFGADLAGGALLGSAAMELLGRQWVPYAAVALSFVAAFLALRWLLAQGMNDTLGRLVLEQGPEGRVEISESVARGALEQEVAEYPGVRRARARLTESSDEPHLRLALTLEDDADVAGVWRRVRSEALANLRRALEQERVPAVVRMSMTAPAKNPPRSLA</sequence>
<reference evidence="2 3" key="1">
    <citation type="submission" date="2020-07" db="EMBL/GenBank/DDBJ databases">
        <title>Sequencing the genomes of 1000 actinobacteria strains.</title>
        <authorList>
            <person name="Klenk H.-P."/>
        </authorList>
    </citation>
    <scope>NUCLEOTIDE SEQUENCE [LARGE SCALE GENOMIC DNA]</scope>
    <source>
        <strain evidence="2 3">DSM 44442</strain>
    </source>
</reference>
<dbReference type="EMBL" id="JACCFS010000001">
    <property type="protein sequence ID" value="NYJ33863.1"/>
    <property type="molecule type" value="Genomic_DNA"/>
</dbReference>
<evidence type="ECO:0000313" key="2">
    <source>
        <dbReference type="EMBL" id="NYJ33863.1"/>
    </source>
</evidence>
<keyword evidence="1" id="KW-1133">Transmembrane helix</keyword>
<gene>
    <name evidence="2" type="ORF">HNR10_001744</name>
</gene>
<dbReference type="Proteomes" id="UP000572051">
    <property type="component" value="Unassembled WGS sequence"/>
</dbReference>
<evidence type="ECO:0008006" key="4">
    <source>
        <dbReference type="Google" id="ProtNLM"/>
    </source>
</evidence>
<keyword evidence="1" id="KW-0472">Membrane</keyword>
<protein>
    <recommendedName>
        <fullName evidence="4">Alkaline shock response membrane anchor protein AmaP</fullName>
    </recommendedName>
</protein>
<proteinExistence type="predicted"/>